<dbReference type="InterPro" id="IPR003594">
    <property type="entry name" value="HATPase_dom"/>
</dbReference>
<dbReference type="GO" id="GO:0010906">
    <property type="term" value="P:regulation of glucose metabolic process"/>
    <property type="evidence" value="ECO:0007669"/>
    <property type="project" value="TreeGrafter"/>
</dbReference>
<dbReference type="PROSITE" id="PS50109">
    <property type="entry name" value="HIS_KIN"/>
    <property type="match status" value="1"/>
</dbReference>
<dbReference type="PANTHER" id="PTHR11947:SF3">
    <property type="entry name" value="[PYRUVATE DEHYDROGENASE (ACETYL-TRANSFERRING)] KINASE, MITOCHONDRIAL"/>
    <property type="match status" value="1"/>
</dbReference>
<comment type="catalytic activity">
    <reaction evidence="9">
        <text>L-seryl-[pyruvate dehydrogenase E1 alpha subunit] + ATP = O-phospho-L-seryl-[pyruvate dehydrogenase E1 alpha subunit] + ADP + H(+)</text>
        <dbReference type="Rhea" id="RHEA:23052"/>
        <dbReference type="Rhea" id="RHEA-COMP:13689"/>
        <dbReference type="Rhea" id="RHEA-COMP:13690"/>
        <dbReference type="ChEBI" id="CHEBI:15378"/>
        <dbReference type="ChEBI" id="CHEBI:29999"/>
        <dbReference type="ChEBI" id="CHEBI:30616"/>
        <dbReference type="ChEBI" id="CHEBI:83421"/>
        <dbReference type="ChEBI" id="CHEBI:456216"/>
        <dbReference type="EC" id="2.7.11.2"/>
    </reaction>
</comment>
<proteinExistence type="evidence at transcript level"/>
<evidence type="ECO:0000256" key="4">
    <source>
        <dbReference type="ARBA" id="ARBA00022741"/>
    </source>
</evidence>
<feature type="domain" description="Histidine kinase" evidence="11">
    <location>
        <begin position="238"/>
        <end position="361"/>
    </location>
</feature>
<dbReference type="SMART" id="SM00387">
    <property type="entry name" value="HATPase_c"/>
    <property type="match status" value="1"/>
</dbReference>
<evidence type="ECO:0000256" key="5">
    <source>
        <dbReference type="ARBA" id="ARBA00022777"/>
    </source>
</evidence>
<evidence type="ECO:0000259" key="11">
    <source>
        <dbReference type="PROSITE" id="PS50109"/>
    </source>
</evidence>
<dbReference type="InterPro" id="IPR036784">
    <property type="entry name" value="AK/P_DHK_N_sf"/>
</dbReference>
<sequence>MGRVARDVARDLQTLVNKYSRFHQSTLSIEQFTNFGKNATPKESFKFLHHEVPVRLAHIMKEINLLPRNLRRMPSVELVKSWYVQSFLDLMEFHSEREFECNDIILDNFAKKLLHIKRRHDNTVETMAQGVIELRDSEGEESIHPSIQYFLDRFYMNRISVRLLMTQHLALFEENIRSSKSKFIGVFDPNCNVSTVVQDAADNARLLCDQFYYASPDVTIRQHNALENGKPINVAYVPSHLYHIIFELVKNAMRATVEHHGSDAIDLPRVEVLIGKGQEDLTIQVSDRGGGISRNRIEQLFMYHYTTAPQPLGSDAIAPLAGYGYGLPLSRLYAKYFGGDIQISSIEGYGTSANIYLKAFSKHASEVLPLYNSLVAKTYDEADSSGGNSMRDWSSDSFYQGQNHSYSKPYLNFLRNKGLGTDGCFIQNAIDDLVYILCTT</sequence>
<dbReference type="Gene3D" id="3.30.565.10">
    <property type="entry name" value="Histidine kinase-like ATPase, C-terminal domain"/>
    <property type="match status" value="1"/>
</dbReference>
<dbReference type="PANTHER" id="PTHR11947">
    <property type="entry name" value="PYRUVATE DEHYDROGENASE KINASE"/>
    <property type="match status" value="1"/>
</dbReference>
<evidence type="ECO:0000256" key="1">
    <source>
        <dbReference type="ARBA" id="ARBA00004305"/>
    </source>
</evidence>
<dbReference type="GO" id="GO:0005524">
    <property type="term" value="F:ATP binding"/>
    <property type="evidence" value="ECO:0007669"/>
    <property type="project" value="UniProtKB-UniRule"/>
</dbReference>
<keyword evidence="6 10" id="KW-0067">ATP-binding</keyword>
<dbReference type="AlphaFoldDB" id="A0A1U9XQR4"/>
<keyword evidence="4 10" id="KW-0547">Nucleotide-binding</keyword>
<keyword evidence="5 10" id="KW-0418">Kinase</keyword>
<evidence type="ECO:0000256" key="9">
    <source>
        <dbReference type="ARBA" id="ARBA00048201"/>
    </source>
</evidence>
<protein>
    <recommendedName>
        <fullName evidence="10">Protein-serine/threonine kinase</fullName>
        <ecNumber evidence="10">2.7.11.-</ecNumber>
    </recommendedName>
</protein>
<keyword evidence="3 10" id="KW-0808">Transferase</keyword>
<evidence type="ECO:0000256" key="8">
    <source>
        <dbReference type="ARBA" id="ARBA00023128"/>
    </source>
</evidence>
<organism evidence="12">
    <name type="scientific">Aurelia sp. 1 GW-2014</name>
    <dbReference type="NCBI Taxonomy" id="1527802"/>
    <lineage>
        <taxon>Eukaryota</taxon>
        <taxon>Metazoa</taxon>
        <taxon>Cnidaria</taxon>
        <taxon>Scyphozoa</taxon>
        <taxon>Semaeostomeae</taxon>
        <taxon>Ulmaridae</taxon>
        <taxon>Aurelia</taxon>
    </lineage>
</organism>
<evidence type="ECO:0000313" key="12">
    <source>
        <dbReference type="EMBL" id="AQZ26746.1"/>
    </source>
</evidence>
<dbReference type="Pfam" id="PF10436">
    <property type="entry name" value="BCDHK_Adom3"/>
    <property type="match status" value="1"/>
</dbReference>
<dbReference type="InterPro" id="IPR018955">
    <property type="entry name" value="BCDHK/PDK_N"/>
</dbReference>
<accession>A0A1U9XQR4</accession>
<dbReference type="SUPFAM" id="SSF55874">
    <property type="entry name" value="ATPase domain of HSP90 chaperone/DNA topoisomerase II/histidine kinase"/>
    <property type="match status" value="1"/>
</dbReference>
<dbReference type="InterPro" id="IPR005467">
    <property type="entry name" value="His_kinase_dom"/>
</dbReference>
<evidence type="ECO:0000256" key="10">
    <source>
        <dbReference type="RuleBase" id="RU366032"/>
    </source>
</evidence>
<comment type="similarity">
    <text evidence="2 10">Belongs to the PDK/BCKDK protein kinase family.</text>
</comment>
<dbReference type="Pfam" id="PF02518">
    <property type="entry name" value="HATPase_c"/>
    <property type="match status" value="1"/>
</dbReference>
<reference evidence="12" key="1">
    <citation type="submission" date="2016-06" db="EMBL/GenBank/DDBJ databases">
        <title>The physiological and molecular response of Aurelia sp. 1 under hypoxia.</title>
        <authorList>
            <person name="Wang G."/>
        </authorList>
    </citation>
    <scope>NUCLEOTIDE SEQUENCE</scope>
</reference>
<evidence type="ECO:0000256" key="7">
    <source>
        <dbReference type="ARBA" id="ARBA00022946"/>
    </source>
</evidence>
<name>A0A1U9XQR4_9CNID</name>
<dbReference type="EMBL" id="KX431208">
    <property type="protein sequence ID" value="AQZ26746.1"/>
    <property type="molecule type" value="mRNA"/>
</dbReference>
<evidence type="ECO:0000256" key="6">
    <source>
        <dbReference type="ARBA" id="ARBA00022840"/>
    </source>
</evidence>
<keyword evidence="12" id="KW-0670">Pyruvate</keyword>
<dbReference type="GO" id="GO:0005759">
    <property type="term" value="C:mitochondrial matrix"/>
    <property type="evidence" value="ECO:0007669"/>
    <property type="project" value="UniProtKB-SubCell"/>
</dbReference>
<dbReference type="InterPro" id="IPR004358">
    <property type="entry name" value="Sig_transdc_His_kin-like_C"/>
</dbReference>
<keyword evidence="7" id="KW-0809">Transit peptide</keyword>
<dbReference type="InterPro" id="IPR039028">
    <property type="entry name" value="BCKD/PDK"/>
</dbReference>
<dbReference type="EC" id="2.7.11.-" evidence="10"/>
<dbReference type="CDD" id="cd16929">
    <property type="entry name" value="HATPase_PDK-like"/>
    <property type="match status" value="1"/>
</dbReference>
<dbReference type="SUPFAM" id="SSF69012">
    <property type="entry name" value="alpha-ketoacid dehydrogenase kinase, N-terminal domain"/>
    <property type="match status" value="1"/>
</dbReference>
<dbReference type="FunFam" id="3.30.565.10:FF:000007">
    <property type="entry name" value="Mitochondrial pyruvate dehydrogenase kinase isoform 2"/>
    <property type="match status" value="1"/>
</dbReference>
<evidence type="ECO:0000256" key="3">
    <source>
        <dbReference type="ARBA" id="ARBA00022679"/>
    </source>
</evidence>
<dbReference type="GO" id="GO:0004740">
    <property type="term" value="F:pyruvate dehydrogenase (acetyl-transferring) kinase activity"/>
    <property type="evidence" value="ECO:0007669"/>
    <property type="project" value="UniProtKB-EC"/>
</dbReference>
<dbReference type="Gene3D" id="1.20.140.20">
    <property type="entry name" value="Alpha-ketoacid/pyruvate dehydrogenase kinase, N-terminal domain"/>
    <property type="match status" value="1"/>
</dbReference>
<evidence type="ECO:0000256" key="2">
    <source>
        <dbReference type="ARBA" id="ARBA00006155"/>
    </source>
</evidence>
<keyword evidence="8 10" id="KW-0496">Mitochondrion</keyword>
<dbReference type="PRINTS" id="PR00344">
    <property type="entry name" value="BCTRLSENSOR"/>
</dbReference>
<comment type="subcellular location">
    <subcellularLocation>
        <location evidence="1 10">Mitochondrion matrix</location>
    </subcellularLocation>
</comment>
<dbReference type="InterPro" id="IPR036890">
    <property type="entry name" value="HATPase_C_sf"/>
</dbReference>